<dbReference type="AlphaFoldDB" id="A0ABD3GRX7"/>
<keyword evidence="3" id="KW-1185">Reference proteome</keyword>
<sequence length="115" mass="12808">MSPPRDLLLMPEFVASEVSAAIRSRQEAPHDVEEDVGPYLQEPPCASKGALSGDTDTNTTYRFKETLREPKPPRKYKGAHPKRQPGELKQLKLYSFTGSSRLRSVLQLVVADGKL</sequence>
<dbReference type="Proteomes" id="UP001633002">
    <property type="component" value="Unassembled WGS sequence"/>
</dbReference>
<evidence type="ECO:0000313" key="2">
    <source>
        <dbReference type="EMBL" id="KAL3681426.1"/>
    </source>
</evidence>
<accession>A0ABD3GRX7</accession>
<dbReference type="EMBL" id="JBJQOH010000007">
    <property type="protein sequence ID" value="KAL3681426.1"/>
    <property type="molecule type" value="Genomic_DNA"/>
</dbReference>
<name>A0ABD3GRX7_9MARC</name>
<evidence type="ECO:0000256" key="1">
    <source>
        <dbReference type="SAM" id="MobiDB-lite"/>
    </source>
</evidence>
<feature type="compositionally biased region" description="Basic residues" evidence="1">
    <location>
        <begin position="73"/>
        <end position="83"/>
    </location>
</feature>
<protein>
    <submittedName>
        <fullName evidence="2">Uncharacterized protein</fullName>
    </submittedName>
</protein>
<evidence type="ECO:0000313" key="3">
    <source>
        <dbReference type="Proteomes" id="UP001633002"/>
    </source>
</evidence>
<proteinExistence type="predicted"/>
<feature type="compositionally biased region" description="Basic and acidic residues" evidence="1">
    <location>
        <begin position="62"/>
        <end position="72"/>
    </location>
</feature>
<reference evidence="2 3" key="1">
    <citation type="submission" date="2024-09" db="EMBL/GenBank/DDBJ databases">
        <title>Chromosome-scale assembly of Riccia sorocarpa.</title>
        <authorList>
            <person name="Paukszto L."/>
        </authorList>
    </citation>
    <scope>NUCLEOTIDE SEQUENCE [LARGE SCALE GENOMIC DNA]</scope>
    <source>
        <strain evidence="2">LP-2024</strain>
        <tissue evidence="2">Aerial parts of the thallus</tissue>
    </source>
</reference>
<organism evidence="2 3">
    <name type="scientific">Riccia sorocarpa</name>
    <dbReference type="NCBI Taxonomy" id="122646"/>
    <lineage>
        <taxon>Eukaryota</taxon>
        <taxon>Viridiplantae</taxon>
        <taxon>Streptophyta</taxon>
        <taxon>Embryophyta</taxon>
        <taxon>Marchantiophyta</taxon>
        <taxon>Marchantiopsida</taxon>
        <taxon>Marchantiidae</taxon>
        <taxon>Marchantiales</taxon>
        <taxon>Ricciaceae</taxon>
        <taxon>Riccia</taxon>
    </lineage>
</organism>
<feature type="region of interest" description="Disordered" evidence="1">
    <location>
        <begin position="24"/>
        <end position="85"/>
    </location>
</feature>
<comment type="caution">
    <text evidence="2">The sequence shown here is derived from an EMBL/GenBank/DDBJ whole genome shotgun (WGS) entry which is preliminary data.</text>
</comment>
<gene>
    <name evidence="2" type="ORF">R1sor_024382</name>
</gene>